<evidence type="ECO:0000259" key="3">
    <source>
        <dbReference type="SMART" id="SM00856"/>
    </source>
</evidence>
<dbReference type="SUPFAM" id="SSF101148">
    <property type="entry name" value="Plant invertase/pectin methylesterase inhibitor"/>
    <property type="match status" value="1"/>
</dbReference>
<feature type="domain" description="Pectinesterase inhibitor" evidence="3">
    <location>
        <begin position="28"/>
        <end position="190"/>
    </location>
</feature>
<dbReference type="InterPro" id="IPR051955">
    <property type="entry name" value="PME_Inhibitor"/>
</dbReference>
<evidence type="ECO:0000313" key="4">
    <source>
        <dbReference type="EMBL" id="KAG0488109.1"/>
    </source>
</evidence>
<protein>
    <recommendedName>
        <fullName evidence="3">Pectinesterase inhibitor domain-containing protein</fullName>
    </recommendedName>
</protein>
<gene>
    <name evidence="4" type="ORF">HPP92_006920</name>
</gene>
<dbReference type="Pfam" id="PF04043">
    <property type="entry name" value="PMEI"/>
    <property type="match status" value="1"/>
</dbReference>
<evidence type="ECO:0000256" key="1">
    <source>
        <dbReference type="ARBA" id="ARBA00022729"/>
    </source>
</evidence>
<evidence type="ECO:0000256" key="2">
    <source>
        <dbReference type="SAM" id="SignalP"/>
    </source>
</evidence>
<reference evidence="4 5" key="1">
    <citation type="journal article" date="2020" name="Nat. Food">
        <title>A phased Vanilla planifolia genome enables genetic improvement of flavour and production.</title>
        <authorList>
            <person name="Hasing T."/>
            <person name="Tang H."/>
            <person name="Brym M."/>
            <person name="Khazi F."/>
            <person name="Huang T."/>
            <person name="Chambers A.H."/>
        </authorList>
    </citation>
    <scope>NUCLEOTIDE SEQUENCE [LARGE SCALE GENOMIC DNA]</scope>
    <source>
        <tissue evidence="4">Leaf</tissue>
    </source>
</reference>
<dbReference type="InterPro" id="IPR006501">
    <property type="entry name" value="Pectinesterase_inhib_dom"/>
</dbReference>
<accession>A0A835V5E3</accession>
<dbReference type="PANTHER" id="PTHR31080">
    <property type="entry name" value="PECTINESTERASE INHIBITOR-LIKE"/>
    <property type="match status" value="1"/>
</dbReference>
<sequence length="200" mass="21821">MSKTATTLLHLFLLFAAANSSHNLPGGHHRHTLDEACRATLHPSLCVQSLSPLTHPRSARRSPRWWAHAALSLAASEVRRAGTGLPQLHRLVRGRHAAAALADCSECLSDAEDMLRGSLTELSRLEPSTFERQMEDVKTWVSAALTDEETCVDGFVEEGGDDVDEGKGLAAEIRRRVTNTTYYTSNALALVNCFASIRGM</sequence>
<keyword evidence="1 2" id="KW-0732">Signal</keyword>
<dbReference type="AlphaFoldDB" id="A0A835V5E3"/>
<dbReference type="SMART" id="SM00856">
    <property type="entry name" value="PMEI"/>
    <property type="match status" value="1"/>
</dbReference>
<dbReference type="CDD" id="cd15798">
    <property type="entry name" value="PMEI-like_3"/>
    <property type="match status" value="1"/>
</dbReference>
<evidence type="ECO:0000313" key="5">
    <source>
        <dbReference type="Proteomes" id="UP000636800"/>
    </source>
</evidence>
<dbReference type="InterPro" id="IPR035513">
    <property type="entry name" value="Invertase/methylesterase_inhib"/>
</dbReference>
<feature type="signal peptide" evidence="2">
    <location>
        <begin position="1"/>
        <end position="20"/>
    </location>
</feature>
<dbReference type="Proteomes" id="UP000636800">
    <property type="component" value="Chromosome 3"/>
</dbReference>
<comment type="caution">
    <text evidence="4">The sequence shown here is derived from an EMBL/GenBank/DDBJ whole genome shotgun (WGS) entry which is preliminary data.</text>
</comment>
<dbReference type="EMBL" id="JADCNL010000003">
    <property type="protein sequence ID" value="KAG0488109.1"/>
    <property type="molecule type" value="Genomic_DNA"/>
</dbReference>
<name>A0A835V5E3_VANPL</name>
<feature type="chain" id="PRO_5032565711" description="Pectinesterase inhibitor domain-containing protein" evidence="2">
    <location>
        <begin position="21"/>
        <end position="200"/>
    </location>
</feature>
<dbReference type="PANTHER" id="PTHR31080:SF158">
    <property type="entry name" value="PLANT INVERTASE_PECTIN METHYLESTERASE INHIBITOR SUPERFAMILY PROTEIN"/>
    <property type="match status" value="1"/>
</dbReference>
<keyword evidence="5" id="KW-1185">Reference proteome</keyword>
<proteinExistence type="predicted"/>
<organism evidence="4 5">
    <name type="scientific">Vanilla planifolia</name>
    <name type="common">Vanilla</name>
    <dbReference type="NCBI Taxonomy" id="51239"/>
    <lineage>
        <taxon>Eukaryota</taxon>
        <taxon>Viridiplantae</taxon>
        <taxon>Streptophyta</taxon>
        <taxon>Embryophyta</taxon>
        <taxon>Tracheophyta</taxon>
        <taxon>Spermatophyta</taxon>
        <taxon>Magnoliopsida</taxon>
        <taxon>Liliopsida</taxon>
        <taxon>Asparagales</taxon>
        <taxon>Orchidaceae</taxon>
        <taxon>Vanilloideae</taxon>
        <taxon>Vanilleae</taxon>
        <taxon>Vanilla</taxon>
    </lineage>
</organism>
<dbReference type="NCBIfam" id="TIGR01614">
    <property type="entry name" value="PME_inhib"/>
    <property type="match status" value="1"/>
</dbReference>
<dbReference type="Gene3D" id="1.20.140.40">
    <property type="entry name" value="Invertase/pectin methylesterase inhibitor family protein"/>
    <property type="match status" value="1"/>
</dbReference>
<dbReference type="GO" id="GO:0004857">
    <property type="term" value="F:enzyme inhibitor activity"/>
    <property type="evidence" value="ECO:0007669"/>
    <property type="project" value="InterPro"/>
</dbReference>